<dbReference type="GeneID" id="65131510"/>
<keyword evidence="2" id="KW-1185">Reference proteome</keyword>
<sequence>MIRKYCLDIYPVDIYISTIDCFEEMKRKFLFYPTIKDLLNKENNGSPISPASADGVTFIVRDKRTGDKGVLILIETPDKLDGTAIEVAAHESTHATDVIWDIIGGVGQGYDQGNEPYAYLLGWIAGKVGQFMIDYLRNKEDGRKEE</sequence>
<dbReference type="Proteomes" id="UP000594057">
    <property type="component" value="Segment"/>
</dbReference>
<protein>
    <submittedName>
        <fullName evidence="1">Uncharacterized protein</fullName>
    </submittedName>
</protein>
<evidence type="ECO:0000313" key="1">
    <source>
        <dbReference type="EMBL" id="QOR60040.1"/>
    </source>
</evidence>
<dbReference type="EMBL" id="MT774405">
    <property type="protein sequence ID" value="QOR60040.1"/>
    <property type="molecule type" value="Genomic_DNA"/>
</dbReference>
<dbReference type="KEGG" id="vg:65131510"/>
<accession>A0A7M1S3G0</accession>
<reference evidence="1 2" key="1">
    <citation type="submission" date="2020-07" db="EMBL/GenBank/DDBJ databases">
        <title>Taxonomic proposal: Crassvirales, a new order of highly abundant and diverse bacterial viruses.</title>
        <authorList>
            <person name="Shkoporov A.N."/>
            <person name="Stockdale S.R."/>
            <person name="Guerin E."/>
            <person name="Ross R.P."/>
            <person name="Hill C."/>
        </authorList>
    </citation>
    <scope>NUCLEOTIDE SEQUENCE [LARGE SCALE GENOMIC DNA]</scope>
</reference>
<evidence type="ECO:0000313" key="2">
    <source>
        <dbReference type="Proteomes" id="UP000594057"/>
    </source>
</evidence>
<name>A0A7M1S3G0_9CAUD</name>
<dbReference type="RefSeq" id="YP_010113013.1">
    <property type="nucleotide sequence ID" value="NC_055898.1"/>
</dbReference>
<proteinExistence type="predicted"/>
<organism evidence="1 2">
    <name type="scientific">uncultured phage cr115_1</name>
    <dbReference type="NCBI Taxonomy" id="2772089"/>
    <lineage>
        <taxon>Viruses</taxon>
        <taxon>Duplodnaviria</taxon>
        <taxon>Heunggongvirae</taxon>
        <taxon>Uroviricota</taxon>
        <taxon>Caudoviricetes</taxon>
        <taxon>Crassvirales</taxon>
        <taxon>Suoliviridae</taxon>
        <taxon>Uncouvirinae</taxon>
        <taxon>Birpovirus</taxon>
        <taxon>Birpovirus hiberniae</taxon>
    </lineage>
</organism>